<accession>A0A2V1AXD1</accession>
<feature type="compositionally biased region" description="Polar residues" evidence="1">
    <location>
        <begin position="304"/>
        <end position="321"/>
    </location>
</feature>
<feature type="compositionally biased region" description="Low complexity" evidence="1">
    <location>
        <begin position="154"/>
        <end position="165"/>
    </location>
</feature>
<reference evidence="2 3" key="1">
    <citation type="submission" date="2017-12" db="EMBL/GenBank/DDBJ databases">
        <title>Genome Sequence of a Multidrug-Resistant Candida haemulonii Isolate from a Patient with Chronic Leg Ulcers in Israel.</title>
        <authorList>
            <person name="Chow N.A."/>
            <person name="Gade L."/>
            <person name="Batra D."/>
            <person name="Rowe L.A."/>
            <person name="Ben-Ami R."/>
            <person name="Loparev V.N."/>
            <person name="Litvintseva A.P."/>
        </authorList>
    </citation>
    <scope>NUCLEOTIDE SEQUENCE [LARGE SCALE GENOMIC DNA]</scope>
    <source>
        <strain evidence="2 3">B11899</strain>
    </source>
</reference>
<evidence type="ECO:0000256" key="1">
    <source>
        <dbReference type="SAM" id="MobiDB-lite"/>
    </source>
</evidence>
<feature type="compositionally biased region" description="Low complexity" evidence="1">
    <location>
        <begin position="265"/>
        <end position="282"/>
    </location>
</feature>
<feature type="region of interest" description="Disordered" evidence="1">
    <location>
        <begin position="216"/>
        <end position="321"/>
    </location>
</feature>
<dbReference type="VEuPathDB" id="FungiDB:CXQ85_002466"/>
<dbReference type="EMBL" id="PKFO01000010">
    <property type="protein sequence ID" value="PVH22747.1"/>
    <property type="molecule type" value="Genomic_DNA"/>
</dbReference>
<comment type="caution">
    <text evidence="2">The sequence shown here is derived from an EMBL/GenBank/DDBJ whole genome shotgun (WGS) entry which is preliminary data.</text>
</comment>
<sequence length="321" mass="34393">MKRSLLSEPFGEQLTCIERLRSQNSASGYSKRKHQATGNQKQYALAAVAAAAAVKQNQAMYSFNESQRYVNPGQNGYSGQNGQNGHLRKLPLMYSNMDYMSASMAGQEQASGQAYYKTGQEKTGYPQGMNQSYGGYQGSSGQNYRNYQNAPTSQGQAQNNQTQGNYSAFGSQGNAGEYNTGYSGNGHGNGMNNTNSIYNIDENTGMFSSNIFNMAPSSSQDTASVLSSSSRGFDNMSTHSLQTNQSSSTQSVFTTRASPPTTGREYGYSESPGSSSESELPLNGGKPASSGLESSLLRSIWMPPQSSDSGCAISLSNSTKW</sequence>
<keyword evidence="3" id="KW-1185">Reference proteome</keyword>
<feature type="region of interest" description="Disordered" evidence="1">
    <location>
        <begin position="126"/>
        <end position="172"/>
    </location>
</feature>
<protein>
    <submittedName>
        <fullName evidence="2">Uncharacterized protein</fullName>
    </submittedName>
</protein>
<dbReference type="GeneID" id="37007797"/>
<dbReference type="AlphaFoldDB" id="A0A2V1AXD1"/>
<evidence type="ECO:0000313" key="3">
    <source>
        <dbReference type="Proteomes" id="UP000244309"/>
    </source>
</evidence>
<feature type="compositionally biased region" description="Polar residues" evidence="1">
    <location>
        <begin position="216"/>
        <end position="236"/>
    </location>
</feature>
<proteinExistence type="predicted"/>
<gene>
    <name evidence="2" type="ORF">CXQ85_002466</name>
</gene>
<dbReference type="RefSeq" id="XP_025343687.1">
    <property type="nucleotide sequence ID" value="XM_025486137.1"/>
</dbReference>
<feature type="compositionally biased region" description="Low complexity" evidence="1">
    <location>
        <begin position="130"/>
        <end position="144"/>
    </location>
</feature>
<feature type="compositionally biased region" description="Low complexity" evidence="1">
    <location>
        <begin position="237"/>
        <end position="255"/>
    </location>
</feature>
<organism evidence="2 3">
    <name type="scientific">Candidozyma haemuli</name>
    <dbReference type="NCBI Taxonomy" id="45357"/>
    <lineage>
        <taxon>Eukaryota</taxon>
        <taxon>Fungi</taxon>
        <taxon>Dikarya</taxon>
        <taxon>Ascomycota</taxon>
        <taxon>Saccharomycotina</taxon>
        <taxon>Pichiomycetes</taxon>
        <taxon>Metschnikowiaceae</taxon>
        <taxon>Candidozyma</taxon>
    </lineage>
</organism>
<evidence type="ECO:0000313" key="2">
    <source>
        <dbReference type="EMBL" id="PVH22747.1"/>
    </source>
</evidence>
<dbReference type="Proteomes" id="UP000244309">
    <property type="component" value="Unassembled WGS sequence"/>
</dbReference>
<name>A0A2V1AXD1_9ASCO</name>